<dbReference type="EMBL" id="JAUEDM010000007">
    <property type="protein sequence ID" value="KAK3314123.1"/>
    <property type="molecule type" value="Genomic_DNA"/>
</dbReference>
<reference evidence="2" key="2">
    <citation type="submission" date="2023-06" db="EMBL/GenBank/DDBJ databases">
        <authorList>
            <consortium name="Lawrence Berkeley National Laboratory"/>
            <person name="Haridas S."/>
            <person name="Hensen N."/>
            <person name="Bonometti L."/>
            <person name="Westerberg I."/>
            <person name="Brannstrom I.O."/>
            <person name="Guillou S."/>
            <person name="Cros-Aarteil S."/>
            <person name="Calhoun S."/>
            <person name="Kuo A."/>
            <person name="Mondo S."/>
            <person name="Pangilinan J."/>
            <person name="Riley R."/>
            <person name="Labutti K."/>
            <person name="Andreopoulos B."/>
            <person name="Lipzen A."/>
            <person name="Chen C."/>
            <person name="Yanf M."/>
            <person name="Daum C."/>
            <person name="Ng V."/>
            <person name="Clum A."/>
            <person name="Steindorff A."/>
            <person name="Ohm R."/>
            <person name="Martin F."/>
            <person name="Silar P."/>
            <person name="Natvig D."/>
            <person name="Lalanne C."/>
            <person name="Gautier V."/>
            <person name="Ament-Velasquez S.L."/>
            <person name="Kruys A."/>
            <person name="Hutchinson M.I."/>
            <person name="Powell A.J."/>
            <person name="Barry K."/>
            <person name="Miller A.N."/>
            <person name="Grigoriev I.V."/>
            <person name="Debuchy R."/>
            <person name="Gladieux P."/>
            <person name="Thoren M.H."/>
            <person name="Johannesson H."/>
        </authorList>
    </citation>
    <scope>NUCLEOTIDE SEQUENCE</scope>
    <source>
        <strain evidence="2">CBS 118394</strain>
    </source>
</reference>
<dbReference type="Proteomes" id="UP001283341">
    <property type="component" value="Unassembled WGS sequence"/>
</dbReference>
<evidence type="ECO:0000313" key="3">
    <source>
        <dbReference type="Proteomes" id="UP001283341"/>
    </source>
</evidence>
<feature type="chain" id="PRO_5042106812" description="CBM-cenC domain-containing protein" evidence="1">
    <location>
        <begin position="20"/>
        <end position="454"/>
    </location>
</feature>
<keyword evidence="1" id="KW-0732">Signal</keyword>
<dbReference type="Gene3D" id="2.60.120.260">
    <property type="entry name" value="Galactose-binding domain-like"/>
    <property type="match status" value="1"/>
</dbReference>
<keyword evidence="3" id="KW-1185">Reference proteome</keyword>
<comment type="caution">
    <text evidence="2">The sequence shown here is derived from an EMBL/GenBank/DDBJ whole genome shotgun (WGS) entry which is preliminary data.</text>
</comment>
<evidence type="ECO:0000256" key="1">
    <source>
        <dbReference type="SAM" id="SignalP"/>
    </source>
</evidence>
<accession>A0AAE0HWB7</accession>
<dbReference type="InterPro" id="IPR008979">
    <property type="entry name" value="Galactose-bd-like_sf"/>
</dbReference>
<sequence length="454" mass="49018">MYLAPTLLGSLLLLNGATACRKSEKPQGKFKKRTGRVCQDKLYQCFAQSPPLSQEYCTSSLGLPSTTLTVTVTPAPILTTQEEMVTVTSTVQPPDRVAFKRDGAIERRIATSSASQQQLGCAPESTIRIWPASRWTSTTTAEPATVPTVVTITTTSVTTPLTTITSCPPFPTYNGQPALCYTPSNLPSFCQQLKTSAINSRSLSQSAVYCSQSLTQYGMTLAPDARACFPTSWPANPAATAASSTRSAIYSCLIEPQKSVLCQYDVECDTATFPVDQVPTTPFPAPNPAVGDDILNSTGTFGSYGTSLDALYDWAVSGTGWPNHLSLALSDARSHSGRRSLVIRYLNTRGGGVDLKAFQGKDIPVVPGRRYEFKVWFQHTISAQTNGIYLYGYPAGLILNEVLGPNKPDNQWRQASISFIATTSWVQLVFNFGGNVGGGVCDLYLDDVTFKRSD</sequence>
<name>A0AAE0HWB7_9PEZI</name>
<organism evidence="2 3">
    <name type="scientific">Apodospora peruviana</name>
    <dbReference type="NCBI Taxonomy" id="516989"/>
    <lineage>
        <taxon>Eukaryota</taxon>
        <taxon>Fungi</taxon>
        <taxon>Dikarya</taxon>
        <taxon>Ascomycota</taxon>
        <taxon>Pezizomycotina</taxon>
        <taxon>Sordariomycetes</taxon>
        <taxon>Sordariomycetidae</taxon>
        <taxon>Sordariales</taxon>
        <taxon>Lasiosphaeriaceae</taxon>
        <taxon>Apodospora</taxon>
    </lineage>
</organism>
<proteinExistence type="predicted"/>
<feature type="signal peptide" evidence="1">
    <location>
        <begin position="1"/>
        <end position="19"/>
    </location>
</feature>
<evidence type="ECO:0008006" key="4">
    <source>
        <dbReference type="Google" id="ProtNLM"/>
    </source>
</evidence>
<dbReference type="AlphaFoldDB" id="A0AAE0HWB7"/>
<reference evidence="2" key="1">
    <citation type="journal article" date="2023" name="Mol. Phylogenet. Evol.">
        <title>Genome-scale phylogeny and comparative genomics of the fungal order Sordariales.</title>
        <authorList>
            <person name="Hensen N."/>
            <person name="Bonometti L."/>
            <person name="Westerberg I."/>
            <person name="Brannstrom I.O."/>
            <person name="Guillou S."/>
            <person name="Cros-Aarteil S."/>
            <person name="Calhoun S."/>
            <person name="Haridas S."/>
            <person name="Kuo A."/>
            <person name="Mondo S."/>
            <person name="Pangilinan J."/>
            <person name="Riley R."/>
            <person name="LaButti K."/>
            <person name="Andreopoulos B."/>
            <person name="Lipzen A."/>
            <person name="Chen C."/>
            <person name="Yan M."/>
            <person name="Daum C."/>
            <person name="Ng V."/>
            <person name="Clum A."/>
            <person name="Steindorff A."/>
            <person name="Ohm R.A."/>
            <person name="Martin F."/>
            <person name="Silar P."/>
            <person name="Natvig D.O."/>
            <person name="Lalanne C."/>
            <person name="Gautier V."/>
            <person name="Ament-Velasquez S.L."/>
            <person name="Kruys A."/>
            <person name="Hutchinson M.I."/>
            <person name="Powell A.J."/>
            <person name="Barry K."/>
            <person name="Miller A.N."/>
            <person name="Grigoriev I.V."/>
            <person name="Debuchy R."/>
            <person name="Gladieux P."/>
            <person name="Hiltunen Thoren M."/>
            <person name="Johannesson H."/>
        </authorList>
    </citation>
    <scope>NUCLEOTIDE SEQUENCE</scope>
    <source>
        <strain evidence="2">CBS 118394</strain>
    </source>
</reference>
<protein>
    <recommendedName>
        <fullName evidence="4">CBM-cenC domain-containing protein</fullName>
    </recommendedName>
</protein>
<gene>
    <name evidence="2" type="ORF">B0H66DRAFT_630526</name>
</gene>
<evidence type="ECO:0000313" key="2">
    <source>
        <dbReference type="EMBL" id="KAK3314123.1"/>
    </source>
</evidence>
<dbReference type="SUPFAM" id="SSF49785">
    <property type="entry name" value="Galactose-binding domain-like"/>
    <property type="match status" value="1"/>
</dbReference>